<dbReference type="InterPro" id="IPR002347">
    <property type="entry name" value="SDR_fam"/>
</dbReference>
<gene>
    <name evidence="3" type="ORF">FLL45_12015</name>
</gene>
<name>A0A545T8Q0_9GAMM</name>
<dbReference type="RefSeq" id="WP_142942300.1">
    <property type="nucleotide sequence ID" value="NZ_VIKR01000003.1"/>
</dbReference>
<dbReference type="OrthoDB" id="335726at2"/>
<dbReference type="InterPro" id="IPR036291">
    <property type="entry name" value="NAD(P)-bd_dom_sf"/>
</dbReference>
<dbReference type="Pfam" id="PF00106">
    <property type="entry name" value="adh_short"/>
    <property type="match status" value="1"/>
</dbReference>
<accession>A0A545T8Q0</accession>
<sequence>MGYQFNNKRVWLTGASSGIGLALAKRLLEQGASVAVTSRNESQLKEIYQDYDNALVVAGDLAQENTNQSIVNQIIERFDGLDCVILNAGSAEYIDVRNFETAPFERMMQINFISMVRGIEAALPQLRRSTDPYLVGMSSSVAWQGLPQGQAYSASKAAIRNLFQGLKIELEPEDIAVSWICPGFVETPLTDKNTFDMPMRISVDKATEVLVKHLQKQTTEIHYPKRFTLMLKLFSMLPAGLSAKLLKGTVPER</sequence>
<dbReference type="PRINTS" id="PR00081">
    <property type="entry name" value="GDHRDH"/>
</dbReference>
<dbReference type="EMBL" id="VIKR01000003">
    <property type="protein sequence ID" value="TQV73592.1"/>
    <property type="molecule type" value="Genomic_DNA"/>
</dbReference>
<dbReference type="Gene3D" id="3.40.50.720">
    <property type="entry name" value="NAD(P)-binding Rossmann-like Domain"/>
    <property type="match status" value="1"/>
</dbReference>
<organism evidence="3 4">
    <name type="scientific">Aliikangiella marina</name>
    <dbReference type="NCBI Taxonomy" id="1712262"/>
    <lineage>
        <taxon>Bacteria</taxon>
        <taxon>Pseudomonadati</taxon>
        <taxon>Pseudomonadota</taxon>
        <taxon>Gammaproteobacteria</taxon>
        <taxon>Oceanospirillales</taxon>
        <taxon>Pleioneaceae</taxon>
        <taxon>Aliikangiella</taxon>
    </lineage>
</organism>
<evidence type="ECO:0000313" key="4">
    <source>
        <dbReference type="Proteomes" id="UP000317839"/>
    </source>
</evidence>
<evidence type="ECO:0000256" key="1">
    <source>
        <dbReference type="ARBA" id="ARBA00006484"/>
    </source>
</evidence>
<evidence type="ECO:0000313" key="3">
    <source>
        <dbReference type="EMBL" id="TQV73592.1"/>
    </source>
</evidence>
<keyword evidence="4" id="KW-1185">Reference proteome</keyword>
<dbReference type="AlphaFoldDB" id="A0A545T8Q0"/>
<dbReference type="PANTHER" id="PTHR44196">
    <property type="entry name" value="DEHYDROGENASE/REDUCTASE SDR FAMILY MEMBER 7B"/>
    <property type="match status" value="1"/>
</dbReference>
<dbReference type="PANTHER" id="PTHR44196:SF1">
    <property type="entry name" value="DEHYDROGENASE_REDUCTASE SDR FAMILY MEMBER 7B"/>
    <property type="match status" value="1"/>
</dbReference>
<reference evidence="3 4" key="1">
    <citation type="submission" date="2019-06" db="EMBL/GenBank/DDBJ databases">
        <title>Draft genome of Aliikangiella marina GYP-15.</title>
        <authorList>
            <person name="Wang G."/>
        </authorList>
    </citation>
    <scope>NUCLEOTIDE SEQUENCE [LARGE SCALE GENOMIC DNA]</scope>
    <source>
        <strain evidence="3 4">GYP-15</strain>
    </source>
</reference>
<dbReference type="GO" id="GO:0016020">
    <property type="term" value="C:membrane"/>
    <property type="evidence" value="ECO:0007669"/>
    <property type="project" value="TreeGrafter"/>
</dbReference>
<comment type="caution">
    <text evidence="3">The sequence shown here is derived from an EMBL/GenBank/DDBJ whole genome shotgun (WGS) entry which is preliminary data.</text>
</comment>
<evidence type="ECO:0000256" key="2">
    <source>
        <dbReference type="ARBA" id="ARBA00023002"/>
    </source>
</evidence>
<dbReference type="Proteomes" id="UP000317839">
    <property type="component" value="Unassembled WGS sequence"/>
</dbReference>
<dbReference type="GO" id="GO:0016491">
    <property type="term" value="F:oxidoreductase activity"/>
    <property type="evidence" value="ECO:0007669"/>
    <property type="project" value="UniProtKB-KW"/>
</dbReference>
<protein>
    <submittedName>
        <fullName evidence="3">SDR family NAD(P)-dependent oxidoreductase</fullName>
    </submittedName>
</protein>
<dbReference type="SUPFAM" id="SSF51735">
    <property type="entry name" value="NAD(P)-binding Rossmann-fold domains"/>
    <property type="match status" value="1"/>
</dbReference>
<keyword evidence="2" id="KW-0560">Oxidoreductase</keyword>
<comment type="similarity">
    <text evidence="1">Belongs to the short-chain dehydrogenases/reductases (SDR) family.</text>
</comment>
<proteinExistence type="inferred from homology"/>